<feature type="compositionally biased region" description="Basic and acidic residues" evidence="1">
    <location>
        <begin position="10"/>
        <end position="41"/>
    </location>
</feature>
<dbReference type="AlphaFoldDB" id="A0A023EV35"/>
<evidence type="ECO:0000256" key="1">
    <source>
        <dbReference type="SAM" id="MobiDB-lite"/>
    </source>
</evidence>
<dbReference type="VEuPathDB" id="VectorBase:AALC636_009722"/>
<accession>A0A023EV35</accession>
<feature type="domain" description="DUF4780" evidence="2">
    <location>
        <begin position="190"/>
        <end position="363"/>
    </location>
</feature>
<evidence type="ECO:0000259" key="2">
    <source>
        <dbReference type="Pfam" id="PF16012"/>
    </source>
</evidence>
<feature type="compositionally biased region" description="Basic and acidic residues" evidence="1">
    <location>
        <begin position="63"/>
        <end position="92"/>
    </location>
</feature>
<feature type="compositionally biased region" description="Low complexity" evidence="1">
    <location>
        <begin position="565"/>
        <end position="582"/>
    </location>
</feature>
<feature type="compositionally biased region" description="Polar residues" evidence="1">
    <location>
        <begin position="552"/>
        <end position="564"/>
    </location>
</feature>
<dbReference type="EMBL" id="GAPW01000630">
    <property type="protein sequence ID" value="JAC12968.1"/>
    <property type="molecule type" value="mRNA"/>
</dbReference>
<feature type="region of interest" description="Disordered" evidence="1">
    <location>
        <begin position="1"/>
        <end position="102"/>
    </location>
</feature>
<protein>
    <submittedName>
        <fullName evidence="3">Putative rhogap domain-containing proteinprotein kin</fullName>
    </submittedName>
</protein>
<feature type="compositionally biased region" description="Polar residues" evidence="1">
    <location>
        <begin position="168"/>
        <end position="182"/>
    </location>
</feature>
<feature type="region of interest" description="Disordered" evidence="1">
    <location>
        <begin position="513"/>
        <end position="582"/>
    </location>
</feature>
<feature type="compositionally biased region" description="Basic residues" evidence="1">
    <location>
        <begin position="93"/>
        <end position="102"/>
    </location>
</feature>
<proteinExistence type="evidence at transcript level"/>
<dbReference type="Pfam" id="PF16012">
    <property type="entry name" value="DUF4780"/>
    <property type="match status" value="1"/>
</dbReference>
<name>A0A023EV35_AEDAL</name>
<sequence length="594" mass="64778">MSTPVADTKSAAEEQVPKAEDKQETSTASKEDVQVKGEKGASPEPSTDTAELTAAEEVDSSSDETKPEAASGEEAKPAEGESDTKAKADNKNRRNGATRKRYKWLLEQGYSPEDAAEKAKEPLKVQELDEYKNLSGAAKKRFNWLLKNGHSDMEALKMAREPMGASKRNLSANSTSSPNKVSKTGVDPAGGMVMAVAVMDYPNTSFTKAQANEFKSAILKEVIAQKDSELKPHFQSCTYVKGYLRVHCSDEDTRRWLQRVVAKLAVPEGMANLKIIAEKNLLKGDIYTGFFPDSRKDTNEAILEFVESQNDSIDTSKWKILSRKEVQNKQVVELTFTLDMPSAKTLQGLGYELNYKFNKIKIRKQTKSGDSPANPNQRPVVNMGPPHVRGPFQQQLQGPQMNFNVWDRNYAQNRVGNNFNRFDNMRNSFGSSSQGFGWSNGGNSFGLGGGANNNNNNSNNSFASSNPFANAIASAGQQRGGGFQSNSDRPYNSLIESLYDQLKLIGGGNANNSNMGGGNNTNTNFNNANSSNFGQRRSVGGTGDIDSGAGSSGNYQWGRNAGNQNSGPSSYSGRSSNNYYGNRSFFTTTRTGFF</sequence>
<organism evidence="3">
    <name type="scientific">Aedes albopictus</name>
    <name type="common">Asian tiger mosquito</name>
    <name type="synonym">Stegomyia albopicta</name>
    <dbReference type="NCBI Taxonomy" id="7160"/>
    <lineage>
        <taxon>Eukaryota</taxon>
        <taxon>Metazoa</taxon>
        <taxon>Ecdysozoa</taxon>
        <taxon>Arthropoda</taxon>
        <taxon>Hexapoda</taxon>
        <taxon>Insecta</taxon>
        <taxon>Pterygota</taxon>
        <taxon>Neoptera</taxon>
        <taxon>Endopterygota</taxon>
        <taxon>Diptera</taxon>
        <taxon>Nematocera</taxon>
        <taxon>Culicoidea</taxon>
        <taxon>Culicidae</taxon>
        <taxon>Culicinae</taxon>
        <taxon>Aedini</taxon>
        <taxon>Aedes</taxon>
        <taxon>Stegomyia</taxon>
    </lineage>
</organism>
<dbReference type="VEuPathDB" id="VectorBase:AALFPA_080008"/>
<dbReference type="InterPro" id="IPR031961">
    <property type="entry name" value="DUF4780"/>
</dbReference>
<evidence type="ECO:0000313" key="3">
    <source>
        <dbReference type="EMBL" id="JAC12968.1"/>
    </source>
</evidence>
<reference evidence="3" key="1">
    <citation type="journal article" date="2014" name="PLoS Negl. Trop. Dis.">
        <title>Identification and characterization of seminal fluid proteins in the Asian tiger mosquito, Aedes albopictus.</title>
        <authorList>
            <person name="Boes K.E."/>
            <person name="Ribeiro J.M."/>
            <person name="Wong A."/>
            <person name="Harrington L.C."/>
            <person name="Wolfner M.F."/>
            <person name="Sirot L.K."/>
        </authorList>
    </citation>
    <scope>NUCLEOTIDE SEQUENCE</scope>
    <source>
        <tissue evidence="3">Reproductive organs</tissue>
    </source>
</reference>
<feature type="region of interest" description="Disordered" evidence="1">
    <location>
        <begin position="164"/>
        <end position="186"/>
    </location>
</feature>
<feature type="compositionally biased region" description="Low complexity" evidence="1">
    <location>
        <begin position="520"/>
        <end position="534"/>
    </location>
</feature>